<gene>
    <name evidence="6" type="ORF">Ciccas_009514</name>
</gene>
<dbReference type="InterPro" id="IPR012677">
    <property type="entry name" value="Nucleotide-bd_a/b_plait_sf"/>
</dbReference>
<evidence type="ECO:0000256" key="2">
    <source>
        <dbReference type="ARBA" id="ARBA00022737"/>
    </source>
</evidence>
<dbReference type="InterPro" id="IPR050666">
    <property type="entry name" value="ESRP"/>
</dbReference>
<dbReference type="AlphaFoldDB" id="A0ABD2Q1B1"/>
<dbReference type="GO" id="GO:0008380">
    <property type="term" value="P:RNA splicing"/>
    <property type="evidence" value="ECO:0007669"/>
    <property type="project" value="UniProtKB-KW"/>
</dbReference>
<sequence length="380" mass="41660">MLPQRKRPYESEDEVDSDSVSALRELNNNRDIIEALNGSVAKKRYLTETLNDTEYPYWLALDIVPAGTQDKDVGRDQTPIMHLAAALGSTATGKVIDQISIFVKPLSFVRLSPSLGAIAVPAGQLARPSAICGSDEVCPISQSAIEAAGLQSHKEPAKYFLEHPDSPVLGEALAQIIEFCASHLDNATPLIITDGHLAIRNVLHREMSHRKHRIDQHVFQDPLWYKYLDVQTLVKRHLHPSLVISNSHPDLNECAELLGLQFSQIEAQEIFCVCFKDIISRRPGGMQIASENVMEVRQVPWTATPATIATFFAGLNIHPGGVAIRLNEGRRSNAAVVWFTDAEQARLAAARHQHQLPSCALITSVPGSGKKQANATISIG</sequence>
<dbReference type="PANTHER" id="PTHR13976">
    <property type="entry name" value="HETEROGENEOUS NUCLEAR RIBONUCLEOPROTEIN-RELATED"/>
    <property type="match status" value="1"/>
</dbReference>
<dbReference type="Proteomes" id="UP001626550">
    <property type="component" value="Unassembled WGS sequence"/>
</dbReference>
<proteinExistence type="predicted"/>
<keyword evidence="2" id="KW-0677">Repeat</keyword>
<accession>A0ABD2Q1B1</accession>
<evidence type="ECO:0008006" key="8">
    <source>
        <dbReference type="Google" id="ProtNLM"/>
    </source>
</evidence>
<keyword evidence="1" id="KW-0507">mRNA processing</keyword>
<evidence type="ECO:0000256" key="1">
    <source>
        <dbReference type="ARBA" id="ARBA00022664"/>
    </source>
</evidence>
<organism evidence="6 7">
    <name type="scientific">Cichlidogyrus casuarinus</name>
    <dbReference type="NCBI Taxonomy" id="1844966"/>
    <lineage>
        <taxon>Eukaryota</taxon>
        <taxon>Metazoa</taxon>
        <taxon>Spiralia</taxon>
        <taxon>Lophotrochozoa</taxon>
        <taxon>Platyhelminthes</taxon>
        <taxon>Monogenea</taxon>
        <taxon>Monopisthocotylea</taxon>
        <taxon>Dactylogyridea</taxon>
        <taxon>Ancyrocephalidae</taxon>
        <taxon>Cichlidogyrus</taxon>
    </lineage>
</organism>
<evidence type="ECO:0000313" key="6">
    <source>
        <dbReference type="EMBL" id="KAL3311901.1"/>
    </source>
</evidence>
<comment type="caution">
    <text evidence="6">The sequence shown here is derived from an EMBL/GenBank/DDBJ whole genome shotgun (WGS) entry which is preliminary data.</text>
</comment>
<name>A0ABD2Q1B1_9PLAT</name>
<evidence type="ECO:0000256" key="3">
    <source>
        <dbReference type="ARBA" id="ARBA00022884"/>
    </source>
</evidence>
<keyword evidence="3" id="KW-0694">RNA-binding</keyword>
<dbReference type="Gene3D" id="3.30.70.330">
    <property type="match status" value="1"/>
</dbReference>
<dbReference type="GO" id="GO:0006397">
    <property type="term" value="P:mRNA processing"/>
    <property type="evidence" value="ECO:0007669"/>
    <property type="project" value="UniProtKB-KW"/>
</dbReference>
<dbReference type="Gene3D" id="3.30.420.10">
    <property type="entry name" value="Ribonuclease H-like superfamily/Ribonuclease H"/>
    <property type="match status" value="1"/>
</dbReference>
<dbReference type="GO" id="GO:0003723">
    <property type="term" value="F:RNA binding"/>
    <property type="evidence" value="ECO:0007669"/>
    <property type="project" value="UniProtKB-KW"/>
</dbReference>
<evidence type="ECO:0000256" key="5">
    <source>
        <dbReference type="SAM" id="MobiDB-lite"/>
    </source>
</evidence>
<dbReference type="EMBL" id="JBJKFK010001965">
    <property type="protein sequence ID" value="KAL3311901.1"/>
    <property type="molecule type" value="Genomic_DNA"/>
</dbReference>
<protein>
    <recommendedName>
        <fullName evidence="8">RRM domain-containing protein</fullName>
    </recommendedName>
</protein>
<reference evidence="6 7" key="1">
    <citation type="submission" date="2024-11" db="EMBL/GenBank/DDBJ databases">
        <title>Adaptive evolution of stress response genes in parasites aligns with host niche diversity.</title>
        <authorList>
            <person name="Hahn C."/>
            <person name="Resl P."/>
        </authorList>
    </citation>
    <scope>NUCLEOTIDE SEQUENCE [LARGE SCALE GENOMIC DNA]</scope>
    <source>
        <strain evidence="6">EGGRZ-B1_66</strain>
        <tissue evidence="6">Body</tissue>
    </source>
</reference>
<evidence type="ECO:0000313" key="7">
    <source>
        <dbReference type="Proteomes" id="UP001626550"/>
    </source>
</evidence>
<dbReference type="InterPro" id="IPR035979">
    <property type="entry name" value="RBD_domain_sf"/>
</dbReference>
<keyword evidence="7" id="KW-1185">Reference proteome</keyword>
<evidence type="ECO:0000256" key="4">
    <source>
        <dbReference type="ARBA" id="ARBA00023187"/>
    </source>
</evidence>
<keyword evidence="4" id="KW-0508">mRNA splicing</keyword>
<dbReference type="InterPro" id="IPR036397">
    <property type="entry name" value="RNaseH_sf"/>
</dbReference>
<dbReference type="SUPFAM" id="SSF54928">
    <property type="entry name" value="RNA-binding domain, RBD"/>
    <property type="match status" value="1"/>
</dbReference>
<feature type="region of interest" description="Disordered" evidence="5">
    <location>
        <begin position="1"/>
        <end position="20"/>
    </location>
</feature>